<proteinExistence type="predicted"/>
<dbReference type="PANTHER" id="PTHR35841">
    <property type="entry name" value="PHOSPHONATES-BINDING PERIPLASMIC PROTEIN"/>
    <property type="match status" value="1"/>
</dbReference>
<comment type="caution">
    <text evidence="1">The sequence shown here is derived from an EMBL/GenBank/DDBJ whole genome shotgun (WGS) entry which is preliminary data.</text>
</comment>
<dbReference type="Proteomes" id="UP001196661">
    <property type="component" value="Unassembled WGS sequence"/>
</dbReference>
<reference evidence="1 2" key="1">
    <citation type="journal article" date="2021" name="Mar. Drugs">
        <title>Genome Reduction and Secondary Metabolism of the Marine Sponge-Associated Cyanobacterium Leptothoe.</title>
        <authorList>
            <person name="Konstantinou D."/>
            <person name="Popin R.V."/>
            <person name="Fewer D.P."/>
            <person name="Sivonen K."/>
            <person name="Gkelis S."/>
        </authorList>
    </citation>
    <scope>NUCLEOTIDE SEQUENCE [LARGE SCALE GENOMIC DNA]</scope>
    <source>
        <strain evidence="1 2">TAU-MAC 1615</strain>
    </source>
</reference>
<sequence>MVNFTTVSRWLPLVVCASLLGCTEPEPETNERMTIGVVSYGASNVSLEKYQRFQNYLAEQTKIPFDLEIAYNELQAAQQIDRGNWQVVFAPPGLAAMADKRGYEQQFVLDRPNQSEYALIVVRADSEVNEVVDLGFKDIAMGEPGSAAGYYLPLYYLYGLTLNKVHFAPTPATVLEWVSDGTVAAGAISEQEFETFRTKFPDTEFKVLLHSKDQTAKERPIPPGVVLLGVVERGQGEFIARIMREAPADITSDAQYIPTGNLPDYKEMVRVVEKIKPLESQVKQSPAVLTLEHLDAVSSKELTQPVEAAPVPETVPADS</sequence>
<accession>A0ABS5XZ57</accession>
<name>A0ABS5XZ57_9CYAN</name>
<organism evidence="1 2">
    <name type="scientific">Leptothoe kymatousa TAU-MAC 1615</name>
    <dbReference type="NCBI Taxonomy" id="2364775"/>
    <lineage>
        <taxon>Bacteria</taxon>
        <taxon>Bacillati</taxon>
        <taxon>Cyanobacteriota</taxon>
        <taxon>Cyanophyceae</taxon>
        <taxon>Nodosilineales</taxon>
        <taxon>Cymatolegaceae</taxon>
        <taxon>Leptothoe</taxon>
        <taxon>Leptothoe kymatousa</taxon>
    </lineage>
</organism>
<gene>
    <name evidence="1" type="ORF">IXB28_01635</name>
</gene>
<dbReference type="EMBL" id="JADOER010000003">
    <property type="protein sequence ID" value="MBT9310894.1"/>
    <property type="molecule type" value="Genomic_DNA"/>
</dbReference>
<keyword evidence="2" id="KW-1185">Reference proteome</keyword>
<evidence type="ECO:0000313" key="2">
    <source>
        <dbReference type="Proteomes" id="UP001196661"/>
    </source>
</evidence>
<dbReference type="SUPFAM" id="SSF53850">
    <property type="entry name" value="Periplasmic binding protein-like II"/>
    <property type="match status" value="1"/>
</dbReference>
<protein>
    <submittedName>
        <fullName evidence="1">PhnD/SsuA/transferrin family substrate-binding protein</fullName>
    </submittedName>
</protein>
<dbReference type="Gene3D" id="3.40.190.10">
    <property type="entry name" value="Periplasmic binding protein-like II"/>
    <property type="match status" value="2"/>
</dbReference>
<evidence type="ECO:0000313" key="1">
    <source>
        <dbReference type="EMBL" id="MBT9310894.1"/>
    </source>
</evidence>
<dbReference type="PANTHER" id="PTHR35841:SF1">
    <property type="entry name" value="PHOSPHONATES-BINDING PERIPLASMIC PROTEIN"/>
    <property type="match status" value="1"/>
</dbReference>
<dbReference type="Pfam" id="PF12974">
    <property type="entry name" value="Phosphonate-bd"/>
    <property type="match status" value="1"/>
</dbReference>